<keyword evidence="2" id="KW-0479">Metal-binding</keyword>
<dbReference type="EMBL" id="CAJMWZ010000535">
    <property type="protein sequence ID" value="CAE6421153.1"/>
    <property type="molecule type" value="Genomic_DNA"/>
</dbReference>
<dbReference type="InterPro" id="IPR007021">
    <property type="entry name" value="DUF659"/>
</dbReference>
<sequence>MAPGGLQLLSCVKSEDSVAHDPCPSSDATTIAHPALTFDTPHDPFLTFNQTRNMSRHERIDHAIAKLICNSGSSLRLVDESTWGELLSALEAPPDYSSPTSSYLRDKLIPAEAKRALLLMREYLAGQSNISLSFDGLSAGEQPIYTVHTCTANRRSFLYWGDMFYGSHNTDYVVDLLEQVVNEIGAHRISSVVSDDTNTTKKARRILSKHHPSILNLADPVHKINLCMQDICLDPLWTNALSRLRKLLTHFKLSTYATGRLKAARQLLSIARGLQSIGKTRFATIYYSATSILVNLPALYKIYRDREIDTMGTPLPDSVAEVLDEASVPAMDFRKALTQLVNVLEPFARALLCLESMQSTLSDVYFYWLAALAALNQNFELKQSWLSIQDKAWFQNIIYCCFNEAINDAPTDVYISAFFLDPRYQTSLIFSGLGHFDANILLPASIQASPSAIRMTQAMYDRVRKQLLAMLRHELEVAEDVPGHPLYRYDALRAK</sequence>
<dbReference type="Proteomes" id="UP000663850">
    <property type="component" value="Unassembled WGS sequence"/>
</dbReference>
<feature type="non-terminal residue" evidence="7">
    <location>
        <position position="1"/>
    </location>
</feature>
<dbReference type="AlphaFoldDB" id="A0A8H2XAX6"/>
<dbReference type="InterPro" id="IPR012337">
    <property type="entry name" value="RNaseH-like_sf"/>
</dbReference>
<keyword evidence="4" id="KW-0862">Zinc</keyword>
<keyword evidence="3" id="KW-0863">Zinc-finger</keyword>
<evidence type="ECO:0000256" key="2">
    <source>
        <dbReference type="ARBA" id="ARBA00022723"/>
    </source>
</evidence>
<comment type="caution">
    <text evidence="7">The sequence shown here is derived from an EMBL/GenBank/DDBJ whole genome shotgun (WGS) entry which is preliminary data.</text>
</comment>
<dbReference type="GO" id="GO:0005634">
    <property type="term" value="C:nucleus"/>
    <property type="evidence" value="ECO:0007669"/>
    <property type="project" value="UniProtKB-SubCell"/>
</dbReference>
<proteinExistence type="predicted"/>
<reference evidence="7" key="1">
    <citation type="submission" date="2021-01" db="EMBL/GenBank/DDBJ databases">
        <authorList>
            <person name="Kaushik A."/>
        </authorList>
    </citation>
    <scope>NUCLEOTIDE SEQUENCE</scope>
    <source>
        <strain evidence="7">Type strain: AG8-Rh-89/</strain>
    </source>
</reference>
<dbReference type="InterPro" id="IPR052035">
    <property type="entry name" value="ZnF_BED_domain_contain"/>
</dbReference>
<feature type="domain" description="DUF659" evidence="6">
    <location>
        <begin position="99"/>
        <end position="232"/>
    </location>
</feature>
<evidence type="ECO:0000256" key="1">
    <source>
        <dbReference type="ARBA" id="ARBA00004123"/>
    </source>
</evidence>
<accession>A0A8H2XAX6</accession>
<evidence type="ECO:0000256" key="4">
    <source>
        <dbReference type="ARBA" id="ARBA00022833"/>
    </source>
</evidence>
<evidence type="ECO:0000256" key="5">
    <source>
        <dbReference type="ARBA" id="ARBA00023242"/>
    </source>
</evidence>
<name>A0A8H2XAX6_9AGAM</name>
<dbReference type="PANTHER" id="PTHR46481:SF10">
    <property type="entry name" value="ZINC FINGER BED DOMAIN-CONTAINING PROTEIN 39"/>
    <property type="match status" value="1"/>
</dbReference>
<protein>
    <recommendedName>
        <fullName evidence="6">DUF659 domain-containing protein</fullName>
    </recommendedName>
</protein>
<evidence type="ECO:0000259" key="6">
    <source>
        <dbReference type="Pfam" id="PF04937"/>
    </source>
</evidence>
<evidence type="ECO:0000313" key="7">
    <source>
        <dbReference type="EMBL" id="CAE6421153.1"/>
    </source>
</evidence>
<organism evidence="7 8">
    <name type="scientific">Rhizoctonia solani</name>
    <dbReference type="NCBI Taxonomy" id="456999"/>
    <lineage>
        <taxon>Eukaryota</taxon>
        <taxon>Fungi</taxon>
        <taxon>Dikarya</taxon>
        <taxon>Basidiomycota</taxon>
        <taxon>Agaricomycotina</taxon>
        <taxon>Agaricomycetes</taxon>
        <taxon>Cantharellales</taxon>
        <taxon>Ceratobasidiaceae</taxon>
        <taxon>Rhizoctonia</taxon>
    </lineage>
</organism>
<keyword evidence="5" id="KW-0539">Nucleus</keyword>
<dbReference type="Pfam" id="PF04937">
    <property type="entry name" value="DUF659"/>
    <property type="match status" value="1"/>
</dbReference>
<dbReference type="PANTHER" id="PTHR46481">
    <property type="entry name" value="ZINC FINGER BED DOMAIN-CONTAINING PROTEIN 4"/>
    <property type="match status" value="1"/>
</dbReference>
<comment type="subcellular location">
    <subcellularLocation>
        <location evidence="1">Nucleus</location>
    </subcellularLocation>
</comment>
<dbReference type="SUPFAM" id="SSF53098">
    <property type="entry name" value="Ribonuclease H-like"/>
    <property type="match status" value="1"/>
</dbReference>
<dbReference type="GO" id="GO:0008270">
    <property type="term" value="F:zinc ion binding"/>
    <property type="evidence" value="ECO:0007669"/>
    <property type="project" value="UniProtKB-KW"/>
</dbReference>
<evidence type="ECO:0000256" key="3">
    <source>
        <dbReference type="ARBA" id="ARBA00022771"/>
    </source>
</evidence>
<gene>
    <name evidence="7" type="ORF">RDB_LOCUS10118</name>
</gene>
<evidence type="ECO:0000313" key="8">
    <source>
        <dbReference type="Proteomes" id="UP000663850"/>
    </source>
</evidence>